<dbReference type="HOGENOM" id="CLU_2279929_0_0_1"/>
<keyword evidence="3" id="KW-1185">Reference proteome</keyword>
<organism evidence="3">
    <name type="scientific">Caenorhabditis brenneri</name>
    <name type="common">Nematode worm</name>
    <dbReference type="NCBI Taxonomy" id="135651"/>
    <lineage>
        <taxon>Eukaryota</taxon>
        <taxon>Metazoa</taxon>
        <taxon>Ecdysozoa</taxon>
        <taxon>Nematoda</taxon>
        <taxon>Chromadorea</taxon>
        <taxon>Rhabditida</taxon>
        <taxon>Rhabditina</taxon>
        <taxon>Rhabditomorpha</taxon>
        <taxon>Rhabditoidea</taxon>
        <taxon>Rhabditidae</taxon>
        <taxon>Peloderinae</taxon>
        <taxon>Caenorhabditis</taxon>
    </lineage>
</organism>
<dbReference type="EMBL" id="GL379799">
    <property type="protein sequence ID" value="EGT34806.1"/>
    <property type="molecule type" value="Genomic_DNA"/>
</dbReference>
<dbReference type="AlphaFoldDB" id="G0MKS4"/>
<reference evidence="3" key="1">
    <citation type="submission" date="2011-07" db="EMBL/GenBank/DDBJ databases">
        <authorList>
            <consortium name="Caenorhabditis brenneri Sequencing and Analysis Consortium"/>
            <person name="Wilson R.K."/>
        </authorList>
    </citation>
    <scope>NUCLEOTIDE SEQUENCE [LARGE SCALE GENOMIC DNA]</scope>
    <source>
        <strain evidence="3">PB2801</strain>
    </source>
</reference>
<evidence type="ECO:0000313" key="2">
    <source>
        <dbReference type="EMBL" id="EGT34806.1"/>
    </source>
</evidence>
<evidence type="ECO:0000313" key="3">
    <source>
        <dbReference type="Proteomes" id="UP000008068"/>
    </source>
</evidence>
<protein>
    <submittedName>
        <fullName evidence="2">Uncharacterized protein</fullName>
    </submittedName>
</protein>
<proteinExistence type="predicted"/>
<gene>
    <name evidence="2" type="ORF">CAEBREN_23714</name>
</gene>
<name>G0MKS4_CAEBE</name>
<accession>G0MKS4</accession>
<feature type="region of interest" description="Disordered" evidence="1">
    <location>
        <begin position="56"/>
        <end position="102"/>
    </location>
</feature>
<sequence length="102" mass="11060">MKSVYCDVFYIEIRSGDWIKKYEYRTSTLNVNLLTLVGEVDVISVHSLERVGGKESYNVEEGSGDGDYGADSMNDAAVQVSMDDTAGHDSTGDAPGQGPMDE</sequence>
<evidence type="ECO:0000256" key="1">
    <source>
        <dbReference type="SAM" id="MobiDB-lite"/>
    </source>
</evidence>
<dbReference type="InParanoid" id="G0MKS4"/>
<dbReference type="Proteomes" id="UP000008068">
    <property type="component" value="Unassembled WGS sequence"/>
</dbReference>